<gene>
    <name evidence="1" type="ORF">TO73_1831</name>
</gene>
<sequence>MTLTVRLADPCAKGASRCPGWDASRYPGVAHPTGSHTLTPDSPSATLTFQVEPGAPPQGPFKYELVLSGWDTSGNVREEVLPFYLRILRPGETSAMEYWNFWRDYMGYAPVREDPEWSFRAWLHGRYLAMNIDRNPFGHDEDLSYPFSSPEGREAGRRGNVTVWFRPTPSSTSPEQAPWPSEGQILNGWVAIPFHRLGMISPPTSAAGFGVYRDRVPDPEYRGWDYLRNAATLPISESNNPNPTSGFLLFPVPDKVVPVNPTYLYEWPSPTEPCAYPDRNPNPPYLSHPGLDWTQQPYGLPLSVSMFAPGPNDTRVLQARLVRLSDGRELPVCGYGSLQFWNLDAFAGDWGKRILRAYSTVFVVPRHPLDPGEAYRAEVRAVFGGAERSFTWSFRVAPRDGLFPLRLSP</sequence>
<evidence type="ECO:0000313" key="1">
    <source>
        <dbReference type="EMBL" id="ALJ91663.1"/>
    </source>
</evidence>
<accession>A0ABM5VNB2</accession>
<dbReference type="RefSeq" id="WP_050764266.1">
    <property type="nucleotide sequence ID" value="NZ_CP010822.1"/>
</dbReference>
<keyword evidence="2" id="KW-1185">Reference proteome</keyword>
<protein>
    <recommendedName>
        <fullName evidence="3">CAP domain-containing protein</fullName>
    </recommendedName>
</protein>
<proteinExistence type="predicted"/>
<evidence type="ECO:0008006" key="3">
    <source>
        <dbReference type="Google" id="ProtNLM"/>
    </source>
</evidence>
<dbReference type="CDD" id="cd05379">
    <property type="entry name" value="CAP_bacterial"/>
    <property type="match status" value="1"/>
</dbReference>
<dbReference type="EMBL" id="CP010822">
    <property type="protein sequence ID" value="ALJ91663.1"/>
    <property type="molecule type" value="Genomic_DNA"/>
</dbReference>
<reference evidence="2" key="1">
    <citation type="journal article" date="2015" name="PLoS ONE">
        <title>Complete Genome Sequence of Thermus aquaticus Y51MC23.</title>
        <authorList>
            <person name="Brumm P.J."/>
            <person name="Monsma S."/>
            <person name="Keough B."/>
            <person name="Jasinovica S."/>
            <person name="Ferguson E."/>
            <person name="Schoenfeld T."/>
            <person name="Lodes M."/>
            <person name="Mead D.A."/>
        </authorList>
    </citation>
    <scope>NUCLEOTIDE SEQUENCE [LARGE SCALE GENOMIC DNA]</scope>
    <source>
        <strain evidence="2">BAA-2747 / Y51MC23</strain>
    </source>
</reference>
<evidence type="ECO:0000313" key="2">
    <source>
        <dbReference type="Proteomes" id="UP000058660"/>
    </source>
</evidence>
<organism evidence="1 2">
    <name type="scientific">Thermus aquaticus (strain ATCC BAA-2747 / Y51MC23)</name>
    <dbReference type="NCBI Taxonomy" id="498848"/>
    <lineage>
        <taxon>Bacteria</taxon>
        <taxon>Thermotogati</taxon>
        <taxon>Deinococcota</taxon>
        <taxon>Deinococci</taxon>
        <taxon>Thermales</taxon>
        <taxon>Thermaceae</taxon>
        <taxon>Thermus</taxon>
    </lineage>
</organism>
<name>A0ABM5VNB2_THEA5</name>
<dbReference type="Proteomes" id="UP000058660">
    <property type="component" value="Chromosome"/>
</dbReference>